<evidence type="ECO:0000313" key="2">
    <source>
        <dbReference type="Proteomes" id="UP001523262"/>
    </source>
</evidence>
<comment type="caution">
    <text evidence="1">The sequence shown here is derived from an EMBL/GenBank/DDBJ whole genome shotgun (WGS) entry which is preliminary data.</text>
</comment>
<name>A0ABT0WHH0_9BACI</name>
<evidence type="ECO:0000313" key="1">
    <source>
        <dbReference type="EMBL" id="MCM2535767.1"/>
    </source>
</evidence>
<reference evidence="1 2" key="1">
    <citation type="submission" date="2022-06" db="EMBL/GenBank/DDBJ databases">
        <authorList>
            <person name="Jeon C.O."/>
        </authorList>
    </citation>
    <scope>NUCLEOTIDE SEQUENCE [LARGE SCALE GENOMIC DNA]</scope>
    <source>
        <strain evidence="1 2">KCTC 13943</strain>
    </source>
</reference>
<gene>
    <name evidence="1" type="ORF">NDK43_30195</name>
</gene>
<organism evidence="1 2">
    <name type="scientific">Neobacillus pocheonensis</name>
    <dbReference type="NCBI Taxonomy" id="363869"/>
    <lineage>
        <taxon>Bacteria</taxon>
        <taxon>Bacillati</taxon>
        <taxon>Bacillota</taxon>
        <taxon>Bacilli</taxon>
        <taxon>Bacillales</taxon>
        <taxon>Bacillaceae</taxon>
        <taxon>Neobacillus</taxon>
    </lineage>
</organism>
<protein>
    <submittedName>
        <fullName evidence="1">Uncharacterized protein</fullName>
    </submittedName>
</protein>
<dbReference type="Proteomes" id="UP001523262">
    <property type="component" value="Unassembled WGS sequence"/>
</dbReference>
<accession>A0ABT0WHH0</accession>
<proteinExistence type="predicted"/>
<sequence length="51" mass="5939">MEDSDELLKIIKPFGFTEQELSGNQTAEQLANKKLYRIVAAELRKWQDLTK</sequence>
<dbReference type="EMBL" id="JAMQCR010000003">
    <property type="protein sequence ID" value="MCM2535767.1"/>
    <property type="molecule type" value="Genomic_DNA"/>
</dbReference>
<keyword evidence="2" id="KW-1185">Reference proteome</keyword>